<dbReference type="KEGG" id="aagg:ETAA8_14580"/>
<comment type="pathway">
    <text evidence="2">Cofactor biosynthesis; thiamine diphosphate biosynthesis; thiamine diphosphate from thiamine phosphate: step 1/1.</text>
</comment>
<dbReference type="PIRSF" id="PIRSF005303">
    <property type="entry name" value="Thiam_monoph_kin"/>
    <property type="match status" value="1"/>
</dbReference>
<keyword evidence="2" id="KW-0479">Metal-binding</keyword>
<feature type="binding site" evidence="2">
    <location>
        <position position="72"/>
    </location>
    <ligand>
        <name>Mg(2+)</name>
        <dbReference type="ChEBI" id="CHEBI:18420"/>
        <label>4</label>
    </ligand>
</feature>
<feature type="binding site" evidence="2">
    <location>
        <position position="43"/>
    </location>
    <ligand>
        <name>Mg(2+)</name>
        <dbReference type="ChEBI" id="CHEBI:18420"/>
        <label>1</label>
    </ligand>
</feature>
<evidence type="ECO:0000256" key="1">
    <source>
        <dbReference type="ARBA" id="ARBA00022977"/>
    </source>
</evidence>
<feature type="binding site" evidence="2">
    <location>
        <position position="42"/>
    </location>
    <ligand>
        <name>Mg(2+)</name>
        <dbReference type="ChEBI" id="CHEBI:18420"/>
        <label>1</label>
    </ligand>
</feature>
<dbReference type="RefSeq" id="WP_145086853.1">
    <property type="nucleotide sequence ID" value="NZ_CP036274.1"/>
</dbReference>
<dbReference type="Gene3D" id="3.30.1330.10">
    <property type="entry name" value="PurM-like, N-terminal domain"/>
    <property type="match status" value="1"/>
</dbReference>
<feature type="binding site" evidence="2">
    <location>
        <position position="124"/>
    </location>
    <ligand>
        <name>Mg(2+)</name>
        <dbReference type="ChEBI" id="CHEBI:18420"/>
        <label>1</label>
    </ligand>
</feature>
<feature type="binding site" evidence="2">
    <location>
        <begin position="123"/>
        <end position="124"/>
    </location>
    <ligand>
        <name>ATP</name>
        <dbReference type="ChEBI" id="CHEBI:30616"/>
    </ligand>
</feature>
<evidence type="ECO:0000313" key="6">
    <source>
        <dbReference type="Proteomes" id="UP000315017"/>
    </source>
</evidence>
<dbReference type="OrthoDB" id="9802811at2"/>
<dbReference type="Pfam" id="PF02769">
    <property type="entry name" value="AIRS_C"/>
    <property type="match status" value="1"/>
</dbReference>
<dbReference type="Gene3D" id="3.90.650.10">
    <property type="entry name" value="PurM-like C-terminal domain"/>
    <property type="match status" value="1"/>
</dbReference>
<feature type="binding site" evidence="2">
    <location>
        <position position="201"/>
    </location>
    <ligand>
        <name>Mg(2+)</name>
        <dbReference type="ChEBI" id="CHEBI:18420"/>
        <label>5</label>
    </ligand>
</feature>
<feature type="binding site" evidence="2">
    <location>
        <position position="198"/>
    </location>
    <ligand>
        <name>Mg(2+)</name>
        <dbReference type="ChEBI" id="CHEBI:18420"/>
        <label>3</label>
    </ligand>
</feature>
<feature type="binding site" evidence="2">
    <location>
        <position position="50"/>
    </location>
    <ligand>
        <name>substrate</name>
    </ligand>
</feature>
<dbReference type="InterPro" id="IPR036676">
    <property type="entry name" value="PurM-like_C_sf"/>
</dbReference>
<dbReference type="InterPro" id="IPR036921">
    <property type="entry name" value="PurM-like_N_sf"/>
</dbReference>
<feature type="binding site" evidence="2">
    <location>
        <position position="200"/>
    </location>
    <ligand>
        <name>ATP</name>
        <dbReference type="ChEBI" id="CHEBI:30616"/>
    </ligand>
</feature>
<protein>
    <recommendedName>
        <fullName evidence="2">Thiamine-monophosphate kinase</fullName>
        <shortName evidence="2">TMP kinase</shortName>
        <shortName evidence="2">Thiamine-phosphate kinase</shortName>
        <ecNumber evidence="2">2.7.4.16</ecNumber>
    </recommendedName>
</protein>
<reference evidence="5 6" key="1">
    <citation type="submission" date="2019-02" db="EMBL/GenBank/DDBJ databases">
        <title>Deep-cultivation of Planctomycetes and their phenomic and genomic characterization uncovers novel biology.</title>
        <authorList>
            <person name="Wiegand S."/>
            <person name="Jogler M."/>
            <person name="Boedeker C."/>
            <person name="Pinto D."/>
            <person name="Vollmers J."/>
            <person name="Rivas-Marin E."/>
            <person name="Kohn T."/>
            <person name="Peeters S.H."/>
            <person name="Heuer A."/>
            <person name="Rast P."/>
            <person name="Oberbeckmann S."/>
            <person name="Bunk B."/>
            <person name="Jeske O."/>
            <person name="Meyerdierks A."/>
            <person name="Storesund J.E."/>
            <person name="Kallscheuer N."/>
            <person name="Luecker S."/>
            <person name="Lage O.M."/>
            <person name="Pohl T."/>
            <person name="Merkel B.J."/>
            <person name="Hornburger P."/>
            <person name="Mueller R.-W."/>
            <person name="Bruemmer F."/>
            <person name="Labrenz M."/>
            <person name="Spormann A.M."/>
            <person name="Op den Camp H."/>
            <person name="Overmann J."/>
            <person name="Amann R."/>
            <person name="Jetten M.S.M."/>
            <person name="Mascher T."/>
            <person name="Medema M.H."/>
            <person name="Devos D.P."/>
            <person name="Kaster A.-K."/>
            <person name="Ovreas L."/>
            <person name="Rohde M."/>
            <person name="Galperin M.Y."/>
            <person name="Jogler C."/>
        </authorList>
    </citation>
    <scope>NUCLEOTIDE SEQUENCE [LARGE SCALE GENOMIC DNA]</scope>
    <source>
        <strain evidence="5 6">ETA_A8</strain>
    </source>
</reference>
<dbReference type="Proteomes" id="UP000315017">
    <property type="component" value="Chromosome"/>
</dbReference>
<keyword evidence="2" id="KW-0067">ATP-binding</keyword>
<feature type="binding site" evidence="2">
    <location>
        <position position="150"/>
    </location>
    <ligand>
        <name>ATP</name>
        <dbReference type="ChEBI" id="CHEBI:30616"/>
    </ligand>
</feature>
<comment type="miscellaneous">
    <text evidence="2">Reaction mechanism of ThiL seems to utilize a direct, inline transfer of the gamma-phosphate of ATP to TMP rather than a phosphorylated enzyme intermediate.</text>
</comment>
<dbReference type="GO" id="GO:0009030">
    <property type="term" value="F:thiamine-phosphate kinase activity"/>
    <property type="evidence" value="ECO:0007669"/>
    <property type="project" value="UniProtKB-UniRule"/>
</dbReference>
<proteinExistence type="inferred from homology"/>
<sequence>MELNFLRWLQEQMPNSAKIPLGIGDDAALLAQQTGQQTVVTTDMLMDGTDFVLSECGAFAAGRKAMAVNLSDLAAMGAKPVAAFISLAIPRGSGNDETLNLAQQLMQGLLPLAAEFECAIAGGDTNSWHGRLVICVTAIGEVVDGKAWRRSGAQPGDAILVTGSFGGSILGRHLSFSPRLRESHLLQSHHAQVHAAIDVSDGLSLDLSRICAASSCGAIIEVAKIPLSPAAHELAEKGNSQQTALDHALADGEDFELILAVPPGEAARLLREQPLAVPLTQIGWFTAEQGLQQQLASGELLTLQPRGYEH</sequence>
<dbReference type="HAMAP" id="MF_02128">
    <property type="entry name" value="TMP_kinase"/>
    <property type="match status" value="1"/>
</dbReference>
<dbReference type="InterPro" id="IPR016188">
    <property type="entry name" value="PurM-like_N"/>
</dbReference>
<dbReference type="GO" id="GO:0009228">
    <property type="term" value="P:thiamine biosynthetic process"/>
    <property type="evidence" value="ECO:0007669"/>
    <property type="project" value="UniProtKB-KW"/>
</dbReference>
<dbReference type="InterPro" id="IPR010918">
    <property type="entry name" value="PurM-like_C_dom"/>
</dbReference>
<keyword evidence="2 5" id="KW-0808">Transferase</keyword>
<keyword evidence="1 2" id="KW-0784">Thiamine biosynthesis</keyword>
<comment type="caution">
    <text evidence="2">Lacks conserved residue(s) required for the propagation of feature annotation.</text>
</comment>
<dbReference type="EC" id="2.7.4.16" evidence="2"/>
<keyword evidence="2 5" id="KW-0418">Kinase</keyword>
<feature type="binding site" evidence="2">
    <location>
        <position position="26"/>
    </location>
    <ligand>
        <name>Mg(2+)</name>
        <dbReference type="ChEBI" id="CHEBI:18420"/>
        <label>4</label>
    </ligand>
</feature>
<feature type="binding site" evidence="2">
    <location>
        <position position="72"/>
    </location>
    <ligand>
        <name>Mg(2+)</name>
        <dbReference type="ChEBI" id="CHEBI:18420"/>
        <label>3</label>
    </ligand>
</feature>
<dbReference type="GO" id="GO:0000287">
    <property type="term" value="F:magnesium ion binding"/>
    <property type="evidence" value="ECO:0007669"/>
    <property type="project" value="UniProtKB-UniRule"/>
</dbReference>
<dbReference type="UniPathway" id="UPA00060">
    <property type="reaction ID" value="UER00142"/>
</dbReference>
<feature type="binding site" evidence="2">
    <location>
        <position position="253"/>
    </location>
    <ligand>
        <name>substrate</name>
    </ligand>
</feature>
<keyword evidence="2" id="KW-0460">Magnesium</keyword>
<accession>A0A517Y812</accession>
<name>A0A517Y812_9BACT</name>
<dbReference type="AlphaFoldDB" id="A0A517Y812"/>
<dbReference type="SUPFAM" id="SSF56042">
    <property type="entry name" value="PurM C-terminal domain-like"/>
    <property type="match status" value="1"/>
</dbReference>
<dbReference type="NCBIfam" id="TIGR01379">
    <property type="entry name" value="thiL"/>
    <property type="match status" value="1"/>
</dbReference>
<organism evidence="5 6">
    <name type="scientific">Anatilimnocola aggregata</name>
    <dbReference type="NCBI Taxonomy" id="2528021"/>
    <lineage>
        <taxon>Bacteria</taxon>
        <taxon>Pseudomonadati</taxon>
        <taxon>Planctomycetota</taxon>
        <taxon>Planctomycetia</taxon>
        <taxon>Pirellulales</taxon>
        <taxon>Pirellulaceae</taxon>
        <taxon>Anatilimnocola</taxon>
    </lineage>
</organism>
<dbReference type="EMBL" id="CP036274">
    <property type="protein sequence ID" value="QDU26380.1"/>
    <property type="molecule type" value="Genomic_DNA"/>
</dbReference>
<dbReference type="PANTHER" id="PTHR30270:SF0">
    <property type="entry name" value="THIAMINE-MONOPHOSPHATE KINASE"/>
    <property type="match status" value="1"/>
</dbReference>
<dbReference type="InterPro" id="IPR006283">
    <property type="entry name" value="ThiL-like"/>
</dbReference>
<evidence type="ECO:0000259" key="4">
    <source>
        <dbReference type="Pfam" id="PF02769"/>
    </source>
</evidence>
<feature type="binding site" evidence="2">
    <location>
        <position position="72"/>
    </location>
    <ligand>
        <name>Mg(2+)</name>
        <dbReference type="ChEBI" id="CHEBI:18420"/>
        <label>2</label>
    </ligand>
</feature>
<evidence type="ECO:0000313" key="5">
    <source>
        <dbReference type="EMBL" id="QDU26380.1"/>
    </source>
</evidence>
<keyword evidence="2" id="KW-0547">Nucleotide-binding</keyword>
<feature type="domain" description="PurM-like N-terminal" evidence="3">
    <location>
        <begin position="24"/>
        <end position="142"/>
    </location>
</feature>
<dbReference type="CDD" id="cd02194">
    <property type="entry name" value="ThiL"/>
    <property type="match status" value="1"/>
</dbReference>
<feature type="binding site" evidence="2">
    <location>
        <position position="26"/>
    </location>
    <ligand>
        <name>Mg(2+)</name>
        <dbReference type="ChEBI" id="CHEBI:18420"/>
        <label>3</label>
    </ligand>
</feature>
<feature type="domain" description="PurM-like C-terminal" evidence="4">
    <location>
        <begin position="181"/>
        <end position="291"/>
    </location>
</feature>
<dbReference type="PANTHER" id="PTHR30270">
    <property type="entry name" value="THIAMINE-MONOPHOSPHATE KINASE"/>
    <property type="match status" value="1"/>
</dbReference>
<comment type="function">
    <text evidence="2">Catalyzes the ATP-dependent phosphorylation of thiamine-monophosphate (TMP) to form thiamine-pyrophosphate (TPP), the active form of vitamin B1.</text>
</comment>
<feature type="binding site" evidence="2">
    <location>
        <position position="41"/>
    </location>
    <ligand>
        <name>Mg(2+)</name>
        <dbReference type="ChEBI" id="CHEBI:18420"/>
        <label>4</label>
    </ligand>
</feature>
<dbReference type="GO" id="GO:0005524">
    <property type="term" value="F:ATP binding"/>
    <property type="evidence" value="ECO:0007669"/>
    <property type="project" value="UniProtKB-UniRule"/>
</dbReference>
<comment type="catalytic activity">
    <reaction evidence="2">
        <text>thiamine phosphate + ATP = thiamine diphosphate + ADP</text>
        <dbReference type="Rhea" id="RHEA:15913"/>
        <dbReference type="ChEBI" id="CHEBI:30616"/>
        <dbReference type="ChEBI" id="CHEBI:37575"/>
        <dbReference type="ChEBI" id="CHEBI:58937"/>
        <dbReference type="ChEBI" id="CHEBI:456216"/>
        <dbReference type="EC" id="2.7.4.16"/>
    </reaction>
</comment>
<dbReference type="SUPFAM" id="SSF55326">
    <property type="entry name" value="PurM N-terminal domain-like"/>
    <property type="match status" value="1"/>
</dbReference>
<gene>
    <name evidence="2 5" type="primary">thiL</name>
    <name evidence="5" type="ORF">ETAA8_14580</name>
</gene>
<keyword evidence="6" id="KW-1185">Reference proteome</keyword>
<evidence type="ECO:0000256" key="2">
    <source>
        <dbReference type="HAMAP-Rule" id="MF_02128"/>
    </source>
</evidence>
<feature type="binding site" evidence="2">
    <location>
        <position position="43"/>
    </location>
    <ligand>
        <name>Mg(2+)</name>
        <dbReference type="ChEBI" id="CHEBI:18420"/>
        <label>2</label>
    </ligand>
</feature>
<comment type="similarity">
    <text evidence="2">Belongs to the thiamine-monophosphate kinase family.</text>
</comment>
<dbReference type="GO" id="GO:0009229">
    <property type="term" value="P:thiamine diphosphate biosynthetic process"/>
    <property type="evidence" value="ECO:0007669"/>
    <property type="project" value="UniProtKB-UniRule"/>
</dbReference>
<dbReference type="Pfam" id="PF00586">
    <property type="entry name" value="AIRS"/>
    <property type="match status" value="1"/>
</dbReference>
<evidence type="ECO:0000259" key="3">
    <source>
        <dbReference type="Pfam" id="PF00586"/>
    </source>
</evidence>